<evidence type="ECO:0000256" key="1">
    <source>
        <dbReference type="SAM" id="Coils"/>
    </source>
</evidence>
<proteinExistence type="predicted"/>
<keyword evidence="2" id="KW-0472">Membrane</keyword>
<keyword evidence="2" id="KW-0812">Transmembrane</keyword>
<gene>
    <name evidence="3" type="ORF">DWY26_05810</name>
</gene>
<dbReference type="RefSeq" id="WP_008154637.1">
    <property type="nucleotide sequence ID" value="NZ_JAQCWB010000006.1"/>
</dbReference>
<organism evidence="3 4">
    <name type="scientific">Bacteroides caccae</name>
    <dbReference type="NCBI Taxonomy" id="47678"/>
    <lineage>
        <taxon>Bacteria</taxon>
        <taxon>Pseudomonadati</taxon>
        <taxon>Bacteroidota</taxon>
        <taxon>Bacteroidia</taxon>
        <taxon>Bacteroidales</taxon>
        <taxon>Bacteroidaceae</taxon>
        <taxon>Bacteroides</taxon>
    </lineage>
</organism>
<name>A0A412FXF0_9BACE</name>
<sequence>MNMGIGKGKSDKIDIDGLIEGVGNENKVAQEESKLEQKIKELKDVRLELEAATRKMEEVTFALKTATDSADNIISGICRAIVKAEQNIVFRAKISTDELAKVHQCTVRHIKAEEDLLERHSDKMAKHLQNNEGVWLSTSWLIFTLVVLAISYLAVILWAIYKR</sequence>
<feature type="transmembrane region" description="Helical" evidence="2">
    <location>
        <begin position="133"/>
        <end position="161"/>
    </location>
</feature>
<keyword evidence="2" id="KW-1133">Transmembrane helix</keyword>
<reference evidence="3 4" key="1">
    <citation type="submission" date="2018-08" db="EMBL/GenBank/DDBJ databases">
        <title>A genome reference for cultivated species of the human gut microbiota.</title>
        <authorList>
            <person name="Zou Y."/>
            <person name="Xue W."/>
            <person name="Luo G."/>
        </authorList>
    </citation>
    <scope>NUCLEOTIDE SEQUENCE [LARGE SCALE GENOMIC DNA]</scope>
    <source>
        <strain evidence="3 4">AF24-29LB</strain>
    </source>
</reference>
<evidence type="ECO:0000256" key="2">
    <source>
        <dbReference type="SAM" id="Phobius"/>
    </source>
</evidence>
<keyword evidence="1" id="KW-0175">Coiled coil</keyword>
<protein>
    <submittedName>
        <fullName evidence="3">Uncharacterized protein</fullName>
    </submittedName>
</protein>
<dbReference type="Proteomes" id="UP000284205">
    <property type="component" value="Unassembled WGS sequence"/>
</dbReference>
<accession>A0A412FXF0</accession>
<evidence type="ECO:0000313" key="3">
    <source>
        <dbReference type="EMBL" id="RGR72833.1"/>
    </source>
</evidence>
<comment type="caution">
    <text evidence="3">The sequence shown here is derived from an EMBL/GenBank/DDBJ whole genome shotgun (WGS) entry which is preliminary data.</text>
</comment>
<evidence type="ECO:0000313" key="4">
    <source>
        <dbReference type="Proteomes" id="UP000284205"/>
    </source>
</evidence>
<dbReference type="AlphaFoldDB" id="A0A412FXF0"/>
<dbReference type="EMBL" id="QRUO01000004">
    <property type="protein sequence ID" value="RGR72833.1"/>
    <property type="molecule type" value="Genomic_DNA"/>
</dbReference>
<feature type="coiled-coil region" evidence="1">
    <location>
        <begin position="25"/>
        <end position="62"/>
    </location>
</feature>